<dbReference type="Gene3D" id="1.10.10.10">
    <property type="entry name" value="Winged helix-like DNA-binding domain superfamily/Winged helix DNA-binding domain"/>
    <property type="match status" value="1"/>
</dbReference>
<evidence type="ECO:0000313" key="5">
    <source>
        <dbReference type="EMBL" id="MBL3576648.1"/>
    </source>
</evidence>
<keyword evidence="3" id="KW-0804">Transcription</keyword>
<evidence type="ECO:0000313" key="7">
    <source>
        <dbReference type="Proteomes" id="UP000295484"/>
    </source>
</evidence>
<dbReference type="GO" id="GO:0003677">
    <property type="term" value="F:DNA binding"/>
    <property type="evidence" value="ECO:0007669"/>
    <property type="project" value="UniProtKB-KW"/>
</dbReference>
<dbReference type="InterPro" id="IPR000835">
    <property type="entry name" value="HTH_MarR-typ"/>
</dbReference>
<proteinExistence type="predicted"/>
<dbReference type="Proteomes" id="UP000635853">
    <property type="component" value="Unassembled WGS sequence"/>
</dbReference>
<organism evidence="6 7">
    <name type="scientific">Rhodovulum visakhapatnamense</name>
    <dbReference type="NCBI Taxonomy" id="364297"/>
    <lineage>
        <taxon>Bacteria</taxon>
        <taxon>Pseudomonadati</taxon>
        <taxon>Pseudomonadota</taxon>
        <taxon>Alphaproteobacteria</taxon>
        <taxon>Rhodobacterales</taxon>
        <taxon>Paracoccaceae</taxon>
        <taxon>Rhodovulum</taxon>
    </lineage>
</organism>
<dbReference type="PANTHER" id="PTHR33164:SF64">
    <property type="entry name" value="TRANSCRIPTIONAL REGULATOR SLYA"/>
    <property type="match status" value="1"/>
</dbReference>
<dbReference type="PRINTS" id="PR00598">
    <property type="entry name" value="HTHMARR"/>
</dbReference>
<dbReference type="InterPro" id="IPR023187">
    <property type="entry name" value="Tscrpt_reg_MarR-type_CS"/>
</dbReference>
<dbReference type="Pfam" id="PF12802">
    <property type="entry name" value="MarR_2"/>
    <property type="match status" value="1"/>
</dbReference>
<protein>
    <submittedName>
        <fullName evidence="5 6">MarR family transcriptional regulator</fullName>
    </submittedName>
</protein>
<reference evidence="8" key="2">
    <citation type="submission" date="2021-01" db="EMBL/GenBank/DDBJ databases">
        <title>Draft genomes of Rhodovulum sulfidophilum.</title>
        <authorList>
            <person name="Guzman M.S."/>
        </authorList>
    </citation>
    <scope>NUCLEOTIDE SEQUENCE [LARGE SCALE GENOMIC DNA]</scope>
    <source>
        <strain evidence="8">AB19</strain>
    </source>
</reference>
<keyword evidence="2" id="KW-0238">DNA-binding</keyword>
<dbReference type="SUPFAM" id="SSF46785">
    <property type="entry name" value="Winged helix' DNA-binding domain"/>
    <property type="match status" value="1"/>
</dbReference>
<keyword evidence="8" id="KW-1185">Reference proteome</keyword>
<dbReference type="EMBL" id="JAESIL010000001">
    <property type="protein sequence ID" value="MBL3576648.1"/>
    <property type="molecule type" value="Genomic_DNA"/>
</dbReference>
<reference evidence="5" key="3">
    <citation type="submission" date="2021-01" db="EMBL/GenBank/DDBJ databases">
        <authorList>
            <person name="Guzman M.S."/>
        </authorList>
    </citation>
    <scope>NUCLEOTIDE SEQUENCE</scope>
    <source>
        <strain evidence="5">AB19</strain>
    </source>
</reference>
<keyword evidence="1" id="KW-0805">Transcription regulation</keyword>
<evidence type="ECO:0000313" key="6">
    <source>
        <dbReference type="EMBL" id="TDX31885.1"/>
    </source>
</evidence>
<evidence type="ECO:0000256" key="1">
    <source>
        <dbReference type="ARBA" id="ARBA00023015"/>
    </source>
</evidence>
<dbReference type="InterPro" id="IPR036388">
    <property type="entry name" value="WH-like_DNA-bd_sf"/>
</dbReference>
<dbReference type="InterPro" id="IPR036390">
    <property type="entry name" value="WH_DNA-bd_sf"/>
</dbReference>
<dbReference type="Proteomes" id="UP000295484">
    <property type="component" value="Unassembled WGS sequence"/>
</dbReference>
<evidence type="ECO:0000313" key="8">
    <source>
        <dbReference type="Proteomes" id="UP000635853"/>
    </source>
</evidence>
<dbReference type="RefSeq" id="WP_075784094.1">
    <property type="nucleotide sequence ID" value="NZ_JAESIL010000001.1"/>
</dbReference>
<name>A0A4R8FXY2_9RHOB</name>
<dbReference type="InterPro" id="IPR039422">
    <property type="entry name" value="MarR/SlyA-like"/>
</dbReference>
<dbReference type="AlphaFoldDB" id="A0A4R8FXY2"/>
<evidence type="ECO:0000256" key="3">
    <source>
        <dbReference type="ARBA" id="ARBA00023163"/>
    </source>
</evidence>
<dbReference type="PANTHER" id="PTHR33164">
    <property type="entry name" value="TRANSCRIPTIONAL REGULATOR, MARR FAMILY"/>
    <property type="match status" value="1"/>
</dbReference>
<comment type="caution">
    <text evidence="6">The sequence shown here is derived from an EMBL/GenBank/DDBJ whole genome shotgun (WGS) entry which is preliminary data.</text>
</comment>
<dbReference type="PROSITE" id="PS01117">
    <property type="entry name" value="HTH_MARR_1"/>
    <property type="match status" value="1"/>
</dbReference>
<reference evidence="6 7" key="1">
    <citation type="submission" date="2019-03" db="EMBL/GenBank/DDBJ databases">
        <title>Genomic Encyclopedia of Type Strains, Phase IV (KMG-IV): sequencing the most valuable type-strain genomes for metagenomic binning, comparative biology and taxonomic classification.</title>
        <authorList>
            <person name="Goeker M."/>
        </authorList>
    </citation>
    <scope>NUCLEOTIDE SEQUENCE [LARGE SCALE GENOMIC DNA]</scope>
    <source>
        <strain evidence="6 7">JA181</strain>
    </source>
</reference>
<feature type="domain" description="HTH marR-type" evidence="4">
    <location>
        <begin position="5"/>
        <end position="137"/>
    </location>
</feature>
<evidence type="ECO:0000256" key="2">
    <source>
        <dbReference type="ARBA" id="ARBA00023125"/>
    </source>
</evidence>
<sequence length="145" mass="16586">MQAVQKTFLPEVFRLVRGIRKRFNARATALDMTYARAQALVTIAGCEGLTQVELAERLDIRTPSMNRTLDALEAAGLVERRFSAEDKRVRCLYLTADARRQARDVTEFTDDLRREVYRGIDPDELDRALATIRKIQRNLDAMGAR</sequence>
<dbReference type="EMBL" id="SOEB01000004">
    <property type="protein sequence ID" value="TDX31885.1"/>
    <property type="molecule type" value="Genomic_DNA"/>
</dbReference>
<dbReference type="PROSITE" id="PS50995">
    <property type="entry name" value="HTH_MARR_2"/>
    <property type="match status" value="1"/>
</dbReference>
<dbReference type="GO" id="GO:0006950">
    <property type="term" value="P:response to stress"/>
    <property type="evidence" value="ECO:0007669"/>
    <property type="project" value="TreeGrafter"/>
</dbReference>
<evidence type="ECO:0000259" key="4">
    <source>
        <dbReference type="PROSITE" id="PS50995"/>
    </source>
</evidence>
<accession>A0A4R8FXY2</accession>
<dbReference type="GO" id="GO:0003700">
    <property type="term" value="F:DNA-binding transcription factor activity"/>
    <property type="evidence" value="ECO:0007669"/>
    <property type="project" value="InterPro"/>
</dbReference>
<dbReference type="SMART" id="SM00347">
    <property type="entry name" value="HTH_MARR"/>
    <property type="match status" value="1"/>
</dbReference>
<gene>
    <name evidence="6" type="ORF">EV657_10481</name>
    <name evidence="5" type="ORF">JMJ92_00505</name>
</gene>